<dbReference type="PROSITE" id="PS51257">
    <property type="entry name" value="PROKAR_LIPOPROTEIN"/>
    <property type="match status" value="1"/>
</dbReference>
<proteinExistence type="predicted"/>
<dbReference type="InterPro" id="IPR021768">
    <property type="entry name" value="DUF3332"/>
</dbReference>
<protein>
    <submittedName>
        <fullName evidence="3">DUF3332 domain-containing protein</fullName>
    </submittedName>
</protein>
<reference evidence="3" key="2">
    <citation type="submission" date="2021-04" db="EMBL/GenBank/DDBJ databases">
        <authorList>
            <person name="Gilroy R."/>
        </authorList>
    </citation>
    <scope>NUCLEOTIDE SEQUENCE</scope>
    <source>
        <strain evidence="3">G4-2901</strain>
    </source>
</reference>
<feature type="chain" id="PRO_5037606888" evidence="2">
    <location>
        <begin position="28"/>
        <end position="185"/>
    </location>
</feature>
<keyword evidence="2" id="KW-0732">Signal</keyword>
<evidence type="ECO:0000256" key="2">
    <source>
        <dbReference type="SAM" id="SignalP"/>
    </source>
</evidence>
<name>A0A948TEC9_9BACT</name>
<keyword evidence="1" id="KW-1133">Transmembrane helix</keyword>
<dbReference type="Proteomes" id="UP000783796">
    <property type="component" value="Unassembled WGS sequence"/>
</dbReference>
<evidence type="ECO:0000313" key="3">
    <source>
        <dbReference type="EMBL" id="MBU3839314.1"/>
    </source>
</evidence>
<keyword evidence="1" id="KW-0472">Membrane</keyword>
<feature type="transmembrane region" description="Helical" evidence="1">
    <location>
        <begin position="48"/>
        <end position="69"/>
    </location>
</feature>
<gene>
    <name evidence="3" type="ORF">H9777_13610</name>
</gene>
<dbReference type="AlphaFoldDB" id="A0A948TEC9"/>
<reference evidence="3" key="1">
    <citation type="journal article" date="2021" name="PeerJ">
        <title>Extensive microbial diversity within the chicken gut microbiome revealed by metagenomics and culture.</title>
        <authorList>
            <person name="Gilroy R."/>
            <person name="Ravi A."/>
            <person name="Getino M."/>
            <person name="Pursley I."/>
            <person name="Horton D.L."/>
            <person name="Alikhan N.F."/>
            <person name="Baker D."/>
            <person name="Gharbi K."/>
            <person name="Hall N."/>
            <person name="Watson M."/>
            <person name="Adriaenssens E.M."/>
            <person name="Foster-Nyarko E."/>
            <person name="Jarju S."/>
            <person name="Secka A."/>
            <person name="Antonio M."/>
            <person name="Oren A."/>
            <person name="Chaudhuri R.R."/>
            <person name="La Ragione R."/>
            <person name="Hildebrand F."/>
            <person name="Pallen M.J."/>
        </authorList>
    </citation>
    <scope>NUCLEOTIDE SEQUENCE</scope>
    <source>
        <strain evidence="3">G4-2901</strain>
    </source>
</reference>
<organism evidence="3 4">
    <name type="scientific">Candidatus Phocaeicola faecigallinarum</name>
    <dbReference type="NCBI Taxonomy" id="2838732"/>
    <lineage>
        <taxon>Bacteria</taxon>
        <taxon>Pseudomonadati</taxon>
        <taxon>Bacteroidota</taxon>
        <taxon>Bacteroidia</taxon>
        <taxon>Bacteroidales</taxon>
        <taxon>Bacteroidaceae</taxon>
        <taxon>Phocaeicola</taxon>
    </lineage>
</organism>
<evidence type="ECO:0000313" key="4">
    <source>
        <dbReference type="Proteomes" id="UP000783796"/>
    </source>
</evidence>
<keyword evidence="1" id="KW-0812">Transmembrane</keyword>
<sequence length="185" mass="20183">MKKLKIKMACALLGGSLLFSSCIGSFALWNQLKDWNQGIGNKFVNEVVFLAFNIIPVYGVAYFADVVVLNSIEFWSGSNPLADVGTTKTVKGENGEYLIRTNENGYSITKKGDDVSIDLVYNQENRTWNASCDGESYELMTMNEDGTITVKLQDGNTVTVLPDQQGLASIRAISGSQTGLFTAAR</sequence>
<feature type="signal peptide" evidence="2">
    <location>
        <begin position="1"/>
        <end position="27"/>
    </location>
</feature>
<dbReference type="Pfam" id="PF11810">
    <property type="entry name" value="DUF3332"/>
    <property type="match status" value="1"/>
</dbReference>
<accession>A0A948TEC9</accession>
<dbReference type="EMBL" id="JAHLFW010000111">
    <property type="protein sequence ID" value="MBU3839314.1"/>
    <property type="molecule type" value="Genomic_DNA"/>
</dbReference>
<comment type="caution">
    <text evidence="3">The sequence shown here is derived from an EMBL/GenBank/DDBJ whole genome shotgun (WGS) entry which is preliminary data.</text>
</comment>
<evidence type="ECO:0000256" key="1">
    <source>
        <dbReference type="SAM" id="Phobius"/>
    </source>
</evidence>